<evidence type="ECO:0000313" key="2">
    <source>
        <dbReference type="Proteomes" id="UP000887572"/>
    </source>
</evidence>
<keyword evidence="2" id="KW-1185">Reference proteome</keyword>
<protein>
    <submittedName>
        <fullName evidence="3">Secreted protein</fullName>
    </submittedName>
</protein>
<evidence type="ECO:0000313" key="3">
    <source>
        <dbReference type="WBParaSite" id="Gr19_v10_g11808.t1"/>
    </source>
</evidence>
<organism evidence="2 3">
    <name type="scientific">Globodera rostochiensis</name>
    <name type="common">Golden nematode worm</name>
    <name type="synonym">Heterodera rostochiensis</name>
    <dbReference type="NCBI Taxonomy" id="31243"/>
    <lineage>
        <taxon>Eukaryota</taxon>
        <taxon>Metazoa</taxon>
        <taxon>Ecdysozoa</taxon>
        <taxon>Nematoda</taxon>
        <taxon>Chromadorea</taxon>
        <taxon>Rhabditida</taxon>
        <taxon>Tylenchina</taxon>
        <taxon>Tylenchomorpha</taxon>
        <taxon>Tylenchoidea</taxon>
        <taxon>Heteroderidae</taxon>
        <taxon>Heteroderinae</taxon>
        <taxon>Globodera</taxon>
    </lineage>
</organism>
<sequence>MVVVVVCLGAPDRIRFFPSQLLQQESVVGGDGGGVHSAAASQPMICQPTDRPTDCKNWSRHHRPVVGDDTARASARTRNTAWRASANLTDGQNAPPRC</sequence>
<name>A0A914GWD4_GLORO</name>
<dbReference type="AlphaFoldDB" id="A0A914GWD4"/>
<reference evidence="3" key="1">
    <citation type="submission" date="2022-11" db="UniProtKB">
        <authorList>
            <consortium name="WormBaseParasite"/>
        </authorList>
    </citation>
    <scope>IDENTIFICATION</scope>
</reference>
<feature type="region of interest" description="Disordered" evidence="1">
    <location>
        <begin position="33"/>
        <end position="76"/>
    </location>
</feature>
<evidence type="ECO:0000256" key="1">
    <source>
        <dbReference type="SAM" id="MobiDB-lite"/>
    </source>
</evidence>
<proteinExistence type="predicted"/>
<accession>A0A914GWD4</accession>
<dbReference type="Proteomes" id="UP000887572">
    <property type="component" value="Unplaced"/>
</dbReference>
<dbReference type="WBParaSite" id="Gr19_v10_g11808.t1">
    <property type="protein sequence ID" value="Gr19_v10_g11808.t1"/>
    <property type="gene ID" value="Gr19_v10_g11808"/>
</dbReference>